<dbReference type="Pfam" id="PF09537">
    <property type="entry name" value="DUF2383"/>
    <property type="match status" value="1"/>
</dbReference>
<protein>
    <submittedName>
        <fullName evidence="2">PA2169 family four-helix-bundle protein</fullName>
    </submittedName>
</protein>
<accession>A0ABV7AWQ6</accession>
<name>A0ABV7AWQ6_9GAMM</name>
<comment type="caution">
    <text evidence="2">The sequence shown here is derived from an EMBL/GenBank/DDBJ whole genome shotgun (WGS) entry which is preliminary data.</text>
</comment>
<reference evidence="3" key="1">
    <citation type="journal article" date="2019" name="Int. J. Syst. Evol. Microbiol.">
        <title>The Global Catalogue of Microorganisms (GCM) 10K type strain sequencing project: providing services to taxonomists for standard genome sequencing and annotation.</title>
        <authorList>
            <consortium name="The Broad Institute Genomics Platform"/>
            <consortium name="The Broad Institute Genome Sequencing Center for Infectious Disease"/>
            <person name="Wu L."/>
            <person name="Ma J."/>
        </authorList>
    </citation>
    <scope>NUCLEOTIDE SEQUENCE [LARGE SCALE GENOMIC DNA]</scope>
    <source>
        <strain evidence="3">KCTC 62195</strain>
    </source>
</reference>
<dbReference type="Gene3D" id="1.20.1260.10">
    <property type="match status" value="1"/>
</dbReference>
<evidence type="ECO:0000313" key="2">
    <source>
        <dbReference type="EMBL" id="MFC2973356.1"/>
    </source>
</evidence>
<proteinExistence type="predicted"/>
<feature type="domain" description="DUF2383" evidence="1">
    <location>
        <begin position="6"/>
        <end position="112"/>
    </location>
</feature>
<evidence type="ECO:0000313" key="3">
    <source>
        <dbReference type="Proteomes" id="UP001595457"/>
    </source>
</evidence>
<organism evidence="2 3">
    <name type="scientific">Azotobacter bryophylli</name>
    <dbReference type="NCBI Taxonomy" id="1986537"/>
    <lineage>
        <taxon>Bacteria</taxon>
        <taxon>Pseudomonadati</taxon>
        <taxon>Pseudomonadota</taxon>
        <taxon>Gammaproteobacteria</taxon>
        <taxon>Pseudomonadales</taxon>
        <taxon>Pseudomonadaceae</taxon>
        <taxon>Azotobacter</taxon>
    </lineage>
</organism>
<dbReference type="Proteomes" id="UP001595457">
    <property type="component" value="Unassembled WGS sequence"/>
</dbReference>
<sequence>MKSSDSQLNELIEITRDGQHFYQHALNEVKDEQMRQLFRDMVQTKAEVIQALSSKVASDLEQPSMGGTLVGKLREAYADTRARFAKNEIAVYVSQLEAAESRIVHAFEDALESAEPEVRTLVAAEMPKVRACHDRIWTLKKTLQ</sequence>
<dbReference type="InterPro" id="IPR012347">
    <property type="entry name" value="Ferritin-like"/>
</dbReference>
<dbReference type="RefSeq" id="WP_377815041.1">
    <property type="nucleotide sequence ID" value="NZ_JBHRSJ010000029.1"/>
</dbReference>
<keyword evidence="3" id="KW-1185">Reference proteome</keyword>
<dbReference type="InterPro" id="IPR019052">
    <property type="entry name" value="DUF2383"/>
</dbReference>
<dbReference type="NCBIfam" id="TIGR02284">
    <property type="entry name" value="PA2169 family four-helix-bundle protein"/>
    <property type="match status" value="1"/>
</dbReference>
<gene>
    <name evidence="2" type="ORF">ACFOJE_14195</name>
</gene>
<dbReference type="InterPro" id="IPR011971">
    <property type="entry name" value="CHP02284"/>
</dbReference>
<evidence type="ECO:0000259" key="1">
    <source>
        <dbReference type="Pfam" id="PF09537"/>
    </source>
</evidence>
<dbReference type="EMBL" id="JBHRSJ010000029">
    <property type="protein sequence ID" value="MFC2973356.1"/>
    <property type="molecule type" value="Genomic_DNA"/>
</dbReference>